<dbReference type="EMBL" id="AQQO01000358">
    <property type="protein sequence ID" value="EON87789.1"/>
    <property type="molecule type" value="Genomic_DNA"/>
</dbReference>
<dbReference type="Pfam" id="PF07963">
    <property type="entry name" value="N_methyl"/>
    <property type="match status" value="1"/>
</dbReference>
<dbReference type="NCBIfam" id="TIGR02532">
    <property type="entry name" value="IV_pilin_GFxxxE"/>
    <property type="match status" value="1"/>
</dbReference>
<dbReference type="GO" id="GO:0016020">
    <property type="term" value="C:membrane"/>
    <property type="evidence" value="ECO:0007669"/>
    <property type="project" value="UniProtKB-SubCell"/>
</dbReference>
<dbReference type="Proteomes" id="UP000014012">
    <property type="component" value="Unassembled WGS sequence"/>
</dbReference>
<dbReference type="AlphaFoldDB" id="R8AN64"/>
<evidence type="ECO:0000313" key="4">
    <source>
        <dbReference type="Proteomes" id="UP000014012"/>
    </source>
</evidence>
<keyword evidence="2" id="KW-1133">Transmembrane helix</keyword>
<dbReference type="PANTHER" id="PTHR30093">
    <property type="entry name" value="GENERAL SECRETION PATHWAY PROTEIN G"/>
    <property type="match status" value="1"/>
</dbReference>
<name>R8AN64_PLESH</name>
<dbReference type="RefSeq" id="WP_010864446.1">
    <property type="nucleotide sequence ID" value="NZ_KB944511.1"/>
</dbReference>
<organism evidence="3 4">
    <name type="scientific">Plesiomonas shigelloides 302-73</name>
    <dbReference type="NCBI Taxonomy" id="1315976"/>
    <lineage>
        <taxon>Bacteria</taxon>
        <taxon>Pseudomonadati</taxon>
        <taxon>Pseudomonadota</taxon>
        <taxon>Gammaproteobacteria</taxon>
        <taxon>Enterobacterales</taxon>
        <taxon>Enterobacteriaceae</taxon>
        <taxon>Plesiomonas</taxon>
    </lineage>
</organism>
<comment type="caution">
    <text evidence="3">The sequence shown here is derived from an EMBL/GenBank/DDBJ whole genome shotgun (WGS) entry which is preliminary data.</text>
</comment>
<keyword evidence="2" id="KW-0472">Membrane</keyword>
<dbReference type="PROSITE" id="PS00409">
    <property type="entry name" value="PROKAR_NTER_METHYL"/>
    <property type="match status" value="1"/>
</dbReference>
<dbReference type="InterPro" id="IPR012902">
    <property type="entry name" value="N_methyl_site"/>
</dbReference>
<dbReference type="SUPFAM" id="SSF54523">
    <property type="entry name" value="Pili subunits"/>
    <property type="match status" value="1"/>
</dbReference>
<dbReference type="InterPro" id="IPR045584">
    <property type="entry name" value="Pilin-like"/>
</dbReference>
<evidence type="ECO:0000313" key="3">
    <source>
        <dbReference type="EMBL" id="EON87789.1"/>
    </source>
</evidence>
<feature type="transmembrane region" description="Helical" evidence="2">
    <location>
        <begin position="6"/>
        <end position="28"/>
    </location>
</feature>
<dbReference type="HOGENOM" id="CLU_091705_6_0_6"/>
<sequence length="123" mass="13772">MKRGFTLIELMIVVAVLGILAAIAVPAYQKHVTKSRRSDAITQLLQGQLKQEQLWLTKSPRAYSNQISELGFTNNSYYQYSIKSSSNNSYTLQATAQNSQLRDSGCTTLTIDHSNNKTPPDCW</sequence>
<dbReference type="InterPro" id="IPR031982">
    <property type="entry name" value="PilE-like"/>
</dbReference>
<proteinExistence type="predicted"/>
<accession>R8AN64</accession>
<comment type="subcellular location">
    <subcellularLocation>
        <location evidence="1">Membrane</location>
        <topology evidence="1">Single-pass membrane protein</topology>
    </subcellularLocation>
</comment>
<dbReference type="Gene3D" id="3.30.700.10">
    <property type="entry name" value="Glycoprotein, Type 4 Pilin"/>
    <property type="match status" value="1"/>
</dbReference>
<evidence type="ECO:0000256" key="2">
    <source>
        <dbReference type="SAM" id="Phobius"/>
    </source>
</evidence>
<keyword evidence="2" id="KW-0812">Transmembrane</keyword>
<dbReference type="GO" id="GO:0043683">
    <property type="term" value="P:type IV pilus assembly"/>
    <property type="evidence" value="ECO:0007669"/>
    <property type="project" value="InterPro"/>
</dbReference>
<keyword evidence="4" id="KW-1185">Reference proteome</keyword>
<gene>
    <name evidence="3" type="ORF">PLESHI_14226</name>
</gene>
<dbReference type="OrthoDB" id="5296638at2"/>
<reference evidence="3 4" key="1">
    <citation type="journal article" date="2013" name="Genome Announc.">
        <title>Genome Sequence of Plesiomonas shigelloides Strain 302-73 (Serotype O1).</title>
        <authorList>
            <person name="Pique N."/>
            <person name="Aquilini E."/>
            <person name="Alioto T."/>
            <person name="Minana-Galbis D."/>
            <person name="Tomas J.M."/>
        </authorList>
    </citation>
    <scope>NUCLEOTIDE SEQUENCE [LARGE SCALE GENOMIC DNA]</scope>
    <source>
        <strain evidence="3 4">302-73</strain>
    </source>
</reference>
<dbReference type="Pfam" id="PF16732">
    <property type="entry name" value="ComP_DUS"/>
    <property type="match status" value="1"/>
</dbReference>
<dbReference type="PANTHER" id="PTHR30093:SF47">
    <property type="entry name" value="TYPE IV PILUS NON-CORE MINOR PILIN PILE"/>
    <property type="match status" value="1"/>
</dbReference>
<evidence type="ECO:0000256" key="1">
    <source>
        <dbReference type="ARBA" id="ARBA00004167"/>
    </source>
</evidence>
<protein>
    <submittedName>
        <fullName evidence="3">Pilus assembly protein</fullName>
    </submittedName>
</protein>